<dbReference type="STRING" id="5762.D2UY70"/>
<feature type="region of interest" description="Disordered" evidence="9">
    <location>
        <begin position="292"/>
        <end position="489"/>
    </location>
</feature>
<dbReference type="PANTHER" id="PTHR13768">
    <property type="entry name" value="SOLUBLE NSF ATTACHMENT PROTEIN SNAP"/>
    <property type="match status" value="1"/>
</dbReference>
<evidence type="ECO:0000256" key="3">
    <source>
        <dbReference type="ARBA" id="ARBA00022448"/>
    </source>
</evidence>
<reference evidence="10 11" key="1">
    <citation type="journal article" date="2010" name="Cell">
        <title>The genome of Naegleria gruberi illuminates early eukaryotic versatility.</title>
        <authorList>
            <person name="Fritz-Laylin L.K."/>
            <person name="Prochnik S.E."/>
            <person name="Ginger M.L."/>
            <person name="Dacks J.B."/>
            <person name="Carpenter M.L."/>
            <person name="Field M.C."/>
            <person name="Kuo A."/>
            <person name="Paredez A."/>
            <person name="Chapman J."/>
            <person name="Pham J."/>
            <person name="Shu S."/>
            <person name="Neupane R."/>
            <person name="Cipriano M."/>
            <person name="Mancuso J."/>
            <person name="Tu H."/>
            <person name="Salamov A."/>
            <person name="Lindquist E."/>
            <person name="Shapiro H."/>
            <person name="Lucas S."/>
            <person name="Grigoriev I.V."/>
            <person name="Cande W.Z."/>
            <person name="Fulton C."/>
            <person name="Rokhsar D.S."/>
            <person name="Dawson S.C."/>
        </authorList>
    </citation>
    <scope>NUCLEOTIDE SEQUENCE [LARGE SCALE GENOMIC DNA]</scope>
    <source>
        <strain evidence="10 11">NEG-M</strain>
    </source>
</reference>
<evidence type="ECO:0000256" key="7">
    <source>
        <dbReference type="ARBA" id="ARBA00040047"/>
    </source>
</evidence>
<organism evidence="11">
    <name type="scientific">Naegleria gruberi</name>
    <name type="common">Amoeba</name>
    <dbReference type="NCBI Taxonomy" id="5762"/>
    <lineage>
        <taxon>Eukaryota</taxon>
        <taxon>Discoba</taxon>
        <taxon>Heterolobosea</taxon>
        <taxon>Tetramitia</taxon>
        <taxon>Eutetramitia</taxon>
        <taxon>Vahlkampfiidae</taxon>
        <taxon>Naegleria</taxon>
    </lineage>
</organism>
<dbReference type="EMBL" id="GG738845">
    <property type="protein sequence ID" value="EFC50422.1"/>
    <property type="molecule type" value="Genomic_DNA"/>
</dbReference>
<evidence type="ECO:0000256" key="4">
    <source>
        <dbReference type="ARBA" id="ARBA00022892"/>
    </source>
</evidence>
<dbReference type="GeneID" id="8849801"/>
<feature type="compositionally biased region" description="Low complexity" evidence="9">
    <location>
        <begin position="345"/>
        <end position="359"/>
    </location>
</feature>
<evidence type="ECO:0000256" key="5">
    <source>
        <dbReference type="ARBA" id="ARBA00022927"/>
    </source>
</evidence>
<feature type="compositionally biased region" description="Acidic residues" evidence="9">
    <location>
        <begin position="402"/>
        <end position="413"/>
    </location>
</feature>
<dbReference type="InParanoid" id="D2UY70"/>
<dbReference type="OrthoDB" id="9984275at2759"/>
<feature type="compositionally biased region" description="Acidic residues" evidence="9">
    <location>
        <begin position="471"/>
        <end position="481"/>
    </location>
</feature>
<keyword evidence="4" id="KW-0931">ER-Golgi transport</keyword>
<feature type="compositionally biased region" description="Basic and acidic residues" evidence="9">
    <location>
        <begin position="370"/>
        <end position="401"/>
    </location>
</feature>
<feature type="compositionally biased region" description="Low complexity" evidence="9">
    <location>
        <begin position="304"/>
        <end position="319"/>
    </location>
</feature>
<dbReference type="AlphaFoldDB" id="D2UY70"/>
<dbReference type="GO" id="GO:0019905">
    <property type="term" value="F:syntaxin binding"/>
    <property type="evidence" value="ECO:0007669"/>
    <property type="project" value="TreeGrafter"/>
</dbReference>
<evidence type="ECO:0000256" key="9">
    <source>
        <dbReference type="SAM" id="MobiDB-lite"/>
    </source>
</evidence>
<dbReference type="Gene3D" id="1.25.40.10">
    <property type="entry name" value="Tetratricopeptide repeat domain"/>
    <property type="match status" value="1"/>
</dbReference>
<evidence type="ECO:0000256" key="1">
    <source>
        <dbReference type="ARBA" id="ARBA00004170"/>
    </source>
</evidence>
<feature type="compositionally biased region" description="Polar residues" evidence="9">
    <location>
        <begin position="427"/>
        <end position="437"/>
    </location>
</feature>
<dbReference type="GO" id="GO:0031201">
    <property type="term" value="C:SNARE complex"/>
    <property type="evidence" value="ECO:0007669"/>
    <property type="project" value="TreeGrafter"/>
</dbReference>
<proteinExistence type="inferred from homology"/>
<evidence type="ECO:0000313" key="10">
    <source>
        <dbReference type="EMBL" id="EFC50422.1"/>
    </source>
</evidence>
<keyword evidence="6" id="KW-0472">Membrane</keyword>
<dbReference type="InterPro" id="IPR000744">
    <property type="entry name" value="NSF_attach"/>
</dbReference>
<evidence type="ECO:0000256" key="2">
    <source>
        <dbReference type="ARBA" id="ARBA00010050"/>
    </source>
</evidence>
<evidence type="ECO:0000256" key="8">
    <source>
        <dbReference type="ARBA" id="ARBA00042485"/>
    </source>
</evidence>
<dbReference type="GO" id="GO:0006886">
    <property type="term" value="P:intracellular protein transport"/>
    <property type="evidence" value="ECO:0007669"/>
    <property type="project" value="InterPro"/>
</dbReference>
<keyword evidence="5" id="KW-0653">Protein transport</keyword>
<dbReference type="PANTHER" id="PTHR13768:SF2">
    <property type="entry name" value="GAMMA-SOLUBLE NSF ATTACHMENT PROTEIN"/>
    <property type="match status" value="1"/>
</dbReference>
<dbReference type="RefSeq" id="XP_002683166.1">
    <property type="nucleotide sequence ID" value="XM_002683120.1"/>
</dbReference>
<comment type="subcellular location">
    <subcellularLocation>
        <location evidence="1">Membrane</location>
        <topology evidence="1">Peripheral membrane protein</topology>
    </subcellularLocation>
</comment>
<dbReference type="KEGG" id="ngr:NAEGRDRAFT_77767"/>
<dbReference type="GO" id="GO:0005483">
    <property type="term" value="F:soluble NSF attachment protein activity"/>
    <property type="evidence" value="ECO:0007669"/>
    <property type="project" value="TreeGrafter"/>
</dbReference>
<comment type="similarity">
    <text evidence="2">Belongs to the SNAP family.</text>
</comment>
<keyword evidence="11" id="KW-1185">Reference proteome</keyword>
<dbReference type="SUPFAM" id="SSF48452">
    <property type="entry name" value="TPR-like"/>
    <property type="match status" value="1"/>
</dbReference>
<accession>D2UY70</accession>
<gene>
    <name evidence="10" type="ORF">NAEGRDRAFT_77767</name>
</gene>
<dbReference type="VEuPathDB" id="AmoebaDB:NAEGRDRAFT_77767"/>
<evidence type="ECO:0000313" key="11">
    <source>
        <dbReference type="Proteomes" id="UP000006671"/>
    </source>
</evidence>
<protein>
    <recommendedName>
        <fullName evidence="7">Gamma-soluble NSF attachment protein</fullName>
    </recommendedName>
    <alternativeName>
        <fullName evidence="8">N-ethylmaleimide-sensitive factor attachment protein gamma</fullName>
    </alternativeName>
</protein>
<dbReference type="Pfam" id="PF14938">
    <property type="entry name" value="SNAP"/>
    <property type="match status" value="1"/>
</dbReference>
<dbReference type="OMA" id="RWSPDWD"/>
<dbReference type="eggNOG" id="KOG1585">
    <property type="taxonomic scope" value="Eukaryota"/>
</dbReference>
<evidence type="ECO:0000256" key="6">
    <source>
        <dbReference type="ARBA" id="ARBA00023136"/>
    </source>
</evidence>
<dbReference type="GO" id="GO:0005774">
    <property type="term" value="C:vacuolar membrane"/>
    <property type="evidence" value="ECO:0007669"/>
    <property type="project" value="TreeGrafter"/>
</dbReference>
<keyword evidence="3" id="KW-0813">Transport</keyword>
<name>D2UY70_NAEGR</name>
<dbReference type="Proteomes" id="UP000006671">
    <property type="component" value="Unassembled WGS sequence"/>
</dbReference>
<dbReference type="GO" id="GO:0016192">
    <property type="term" value="P:vesicle-mediated transport"/>
    <property type="evidence" value="ECO:0007669"/>
    <property type="project" value="UniProtKB-KW"/>
</dbReference>
<dbReference type="InterPro" id="IPR011990">
    <property type="entry name" value="TPR-like_helical_dom_sf"/>
</dbReference>
<sequence length="489" mass="54286">MSAEKLKEADSLEKEGKKLTERSLFRWSPDWDTAASKFEKASLLYKNLGKDDKAVECYLRAGVCHEKNKMFYSAGKSYEMAANIYQNTIKDYISAFKNYKDAARLYLDDGKNDRAAEVLVKAAKSMEKEPNCLNQCVELYKEGIEASTMNGKYHNVTDILRNFNNFLIRHKLYTEAIQNLETQINAFRSLSQPNNERKAMLAIIILYLKNDDPVAAQNALDKFTNDSGSSGFCENDEGDVAIQLVSSFENRDERMLDQAKTSSVIKFLEGPVSKIGLTLSLNPLLDELNEKKKKANTPVSPSVSGTAKGGTRSSSSSGGKARGKAALFDTGSDDEEEDPKASRRTGNNSFLSGSSSSTNKPKTAFAQMPSKEELTALQKKQEAAFEQRQQERRERLERGESEFDDDEEEDGQDAEIPNGEGDDLTGATDSKQKAPQSNDDDDLEYVPSTKPTQQTDDFSKPVGIAPSAPAEIDDEEDENQDIFDPTDLT</sequence>